<evidence type="ECO:0000313" key="4">
    <source>
        <dbReference type="Proteomes" id="UP000321827"/>
    </source>
</evidence>
<dbReference type="InterPro" id="IPR029033">
    <property type="entry name" value="His_PPase_superfam"/>
</dbReference>
<feature type="binding site" evidence="2">
    <location>
        <position position="59"/>
    </location>
    <ligand>
        <name>substrate</name>
    </ligand>
</feature>
<dbReference type="InterPro" id="IPR013078">
    <property type="entry name" value="His_Pase_superF_clade-1"/>
</dbReference>
<comment type="caution">
    <text evidence="3">The sequence shown here is derived from an EMBL/GenBank/DDBJ whole genome shotgun (WGS) entry which is preliminary data.</text>
</comment>
<dbReference type="Pfam" id="PF00300">
    <property type="entry name" value="His_Phos_1"/>
    <property type="match status" value="1"/>
</dbReference>
<dbReference type="SMART" id="SM00855">
    <property type="entry name" value="PGAM"/>
    <property type="match status" value="1"/>
</dbReference>
<dbReference type="PANTHER" id="PTHR48100:SF1">
    <property type="entry name" value="HISTIDINE PHOSPHATASE FAMILY PROTEIN-RELATED"/>
    <property type="match status" value="1"/>
</dbReference>
<dbReference type="Gene3D" id="3.40.50.1240">
    <property type="entry name" value="Phosphoglycerate mutase-like"/>
    <property type="match status" value="1"/>
</dbReference>
<sequence length="208" mass="23219">MEVWLVRHGVTAHNQNGLWQGQRDVPLAPEGRAQARRLAERLARLDLTWTSLRTSDLSRAFETARIVGARLGLEPRRDRRLREVCVGELAGLTRPEVQARFADYVTRSQQDPWHTRFPGGETLAELYDRVWAFLRELADGRHLVVSHGGAIRAAVLGVLEAQSAVPWRIRLENTSITRLHFPEGVTGGGFVHAVGDAAHLEAGWDLDG</sequence>
<dbReference type="SUPFAM" id="SSF53254">
    <property type="entry name" value="Phosphoglycerate mutase-like"/>
    <property type="match status" value="1"/>
</dbReference>
<organism evidence="3 4">
    <name type="scientific">Oceanithermus desulfurans NBRC 100063</name>
    <dbReference type="NCBI Taxonomy" id="1227550"/>
    <lineage>
        <taxon>Bacteria</taxon>
        <taxon>Thermotogati</taxon>
        <taxon>Deinococcota</taxon>
        <taxon>Deinococci</taxon>
        <taxon>Thermales</taxon>
        <taxon>Thermaceae</taxon>
        <taxon>Oceanithermus</taxon>
    </lineage>
</organism>
<proteinExistence type="predicted"/>
<reference evidence="3 4" key="1">
    <citation type="submission" date="2019-07" db="EMBL/GenBank/DDBJ databases">
        <title>Whole genome shotgun sequence of Oceanithermus desulfurans NBRC 100063.</title>
        <authorList>
            <person name="Hosoyama A."/>
            <person name="Uohara A."/>
            <person name="Ohji S."/>
            <person name="Ichikawa N."/>
        </authorList>
    </citation>
    <scope>NUCLEOTIDE SEQUENCE [LARGE SCALE GENOMIC DNA]</scope>
    <source>
        <strain evidence="3 4">NBRC 100063</strain>
    </source>
</reference>
<evidence type="ECO:0000256" key="1">
    <source>
        <dbReference type="PIRSR" id="PIRSR613078-1"/>
    </source>
</evidence>
<protein>
    <submittedName>
        <fullName evidence="3">Phosphoglycerate mutase</fullName>
    </submittedName>
</protein>
<dbReference type="EMBL" id="BJXN01000003">
    <property type="protein sequence ID" value="GEM89199.1"/>
    <property type="molecule type" value="Genomic_DNA"/>
</dbReference>
<accession>A0A511RHS7</accession>
<dbReference type="InterPro" id="IPR050275">
    <property type="entry name" value="PGM_Phosphatase"/>
</dbReference>
<dbReference type="RefSeq" id="WP_147145746.1">
    <property type="nucleotide sequence ID" value="NZ_BJXN01000003.1"/>
</dbReference>
<dbReference type="GO" id="GO:0005737">
    <property type="term" value="C:cytoplasm"/>
    <property type="evidence" value="ECO:0007669"/>
    <property type="project" value="TreeGrafter"/>
</dbReference>
<dbReference type="PANTHER" id="PTHR48100">
    <property type="entry name" value="BROAD-SPECIFICITY PHOSPHATASE YOR283W-RELATED"/>
    <property type="match status" value="1"/>
</dbReference>
<feature type="binding site" evidence="2">
    <location>
        <begin position="7"/>
        <end position="14"/>
    </location>
    <ligand>
        <name>substrate</name>
    </ligand>
</feature>
<name>A0A511RHS7_9DEIN</name>
<dbReference type="OrthoDB" id="9781415at2"/>
<dbReference type="Proteomes" id="UP000321827">
    <property type="component" value="Unassembled WGS sequence"/>
</dbReference>
<feature type="active site" description="Proton donor/acceptor" evidence="1">
    <location>
        <position position="83"/>
    </location>
</feature>
<dbReference type="CDD" id="cd07067">
    <property type="entry name" value="HP_PGM_like"/>
    <property type="match status" value="1"/>
</dbReference>
<gene>
    <name evidence="3" type="ORF">ODE01S_06330</name>
</gene>
<evidence type="ECO:0000313" key="3">
    <source>
        <dbReference type="EMBL" id="GEM89199.1"/>
    </source>
</evidence>
<evidence type="ECO:0000256" key="2">
    <source>
        <dbReference type="PIRSR" id="PIRSR613078-2"/>
    </source>
</evidence>
<dbReference type="GO" id="GO:0016791">
    <property type="term" value="F:phosphatase activity"/>
    <property type="evidence" value="ECO:0007669"/>
    <property type="project" value="TreeGrafter"/>
</dbReference>
<dbReference type="AlphaFoldDB" id="A0A511RHS7"/>
<feature type="active site" description="Tele-phosphohistidine intermediate" evidence="1">
    <location>
        <position position="8"/>
    </location>
</feature>